<dbReference type="Gene3D" id="1.50.10.10">
    <property type="match status" value="1"/>
</dbReference>
<dbReference type="GeneID" id="54409226"/>
<organism evidence="11 12">
    <name type="scientific">Dothidotthia symphoricarpi CBS 119687</name>
    <dbReference type="NCBI Taxonomy" id="1392245"/>
    <lineage>
        <taxon>Eukaryota</taxon>
        <taxon>Fungi</taxon>
        <taxon>Dikarya</taxon>
        <taxon>Ascomycota</taxon>
        <taxon>Pezizomycotina</taxon>
        <taxon>Dothideomycetes</taxon>
        <taxon>Pleosporomycetidae</taxon>
        <taxon>Pleosporales</taxon>
        <taxon>Dothidotthiaceae</taxon>
        <taxon>Dothidotthia</taxon>
    </lineage>
</organism>
<dbReference type="GO" id="GO:0004571">
    <property type="term" value="F:mannosyl-oligosaccharide 1,2-alpha-mannosidase activity"/>
    <property type="evidence" value="ECO:0007669"/>
    <property type="project" value="InterPro"/>
</dbReference>
<keyword evidence="9" id="KW-0326">Glycosidase</keyword>
<feature type="active site" evidence="6">
    <location>
        <position position="495"/>
    </location>
</feature>
<dbReference type="GO" id="GO:0036503">
    <property type="term" value="P:ERAD pathway"/>
    <property type="evidence" value="ECO:0007669"/>
    <property type="project" value="UniProtKB-ARBA"/>
</dbReference>
<dbReference type="InterPro" id="IPR036026">
    <property type="entry name" value="Seven-hairpin_glycosidases"/>
</dbReference>
<keyword evidence="10" id="KW-1133">Transmembrane helix</keyword>
<comment type="cofactor">
    <cofactor evidence="1 7">
        <name>Ca(2+)</name>
        <dbReference type="ChEBI" id="CHEBI:29108"/>
    </cofactor>
</comment>
<reference evidence="11" key="1">
    <citation type="journal article" date="2020" name="Stud. Mycol.">
        <title>101 Dothideomycetes genomes: a test case for predicting lifestyles and emergence of pathogens.</title>
        <authorList>
            <person name="Haridas S."/>
            <person name="Albert R."/>
            <person name="Binder M."/>
            <person name="Bloem J."/>
            <person name="Labutti K."/>
            <person name="Salamov A."/>
            <person name="Andreopoulos B."/>
            <person name="Baker S."/>
            <person name="Barry K."/>
            <person name="Bills G."/>
            <person name="Bluhm B."/>
            <person name="Cannon C."/>
            <person name="Castanera R."/>
            <person name="Culley D."/>
            <person name="Daum C."/>
            <person name="Ezra D."/>
            <person name="Gonzalez J."/>
            <person name="Henrissat B."/>
            <person name="Kuo A."/>
            <person name="Liang C."/>
            <person name="Lipzen A."/>
            <person name="Lutzoni F."/>
            <person name="Magnuson J."/>
            <person name="Mondo S."/>
            <person name="Nolan M."/>
            <person name="Ohm R."/>
            <person name="Pangilinan J."/>
            <person name="Park H.-J."/>
            <person name="Ramirez L."/>
            <person name="Alfaro M."/>
            <person name="Sun H."/>
            <person name="Tritt A."/>
            <person name="Yoshinaga Y."/>
            <person name="Zwiers L.-H."/>
            <person name="Turgeon B."/>
            <person name="Goodwin S."/>
            <person name="Spatafora J."/>
            <person name="Crous P."/>
            <person name="Grigoriev I."/>
        </authorList>
    </citation>
    <scope>NUCLEOTIDE SEQUENCE</scope>
    <source>
        <strain evidence="11">CBS 119687</strain>
    </source>
</reference>
<keyword evidence="12" id="KW-1185">Reference proteome</keyword>
<accession>A0A6A6A2D1</accession>
<keyword evidence="7" id="KW-0479">Metal-binding</keyword>
<proteinExistence type="inferred from homology"/>
<feature type="disulfide bond" evidence="8">
    <location>
        <begin position="388"/>
        <end position="417"/>
    </location>
</feature>
<comment type="pathway">
    <text evidence="2">Protein modification; protein glycosylation.</text>
</comment>
<evidence type="ECO:0000313" key="11">
    <source>
        <dbReference type="EMBL" id="KAF2126152.1"/>
    </source>
</evidence>
<dbReference type="InterPro" id="IPR050749">
    <property type="entry name" value="Glycosyl_Hydrolase_47"/>
</dbReference>
<dbReference type="AlphaFoldDB" id="A0A6A6A2D1"/>
<keyword evidence="5 8" id="KW-1015">Disulfide bond</keyword>
<dbReference type="FunFam" id="1.50.10.10:FF:000037">
    <property type="entry name" value="alpha-1,2-Mannosidase"/>
    <property type="match status" value="1"/>
</dbReference>
<dbReference type="Proteomes" id="UP000799771">
    <property type="component" value="Unassembled WGS sequence"/>
</dbReference>
<feature type="active site" evidence="6">
    <location>
        <position position="316"/>
    </location>
</feature>
<protein>
    <recommendedName>
        <fullName evidence="9">alpha-1,2-Mannosidase</fullName>
        <ecNumber evidence="9">3.2.1.-</ecNumber>
    </recommendedName>
</protein>
<dbReference type="SUPFAM" id="SSF48225">
    <property type="entry name" value="Seven-hairpin glycosidases"/>
    <property type="match status" value="1"/>
</dbReference>
<keyword evidence="10" id="KW-0472">Membrane</keyword>
<feature type="active site" description="Proton donor" evidence="6">
    <location>
        <position position="431"/>
    </location>
</feature>
<feature type="transmembrane region" description="Helical" evidence="10">
    <location>
        <begin position="7"/>
        <end position="25"/>
    </location>
</feature>
<dbReference type="EC" id="3.2.1.-" evidence="9"/>
<dbReference type="GO" id="GO:0005509">
    <property type="term" value="F:calcium ion binding"/>
    <property type="evidence" value="ECO:0007669"/>
    <property type="project" value="InterPro"/>
</dbReference>
<keyword evidence="4 9" id="KW-0378">Hydrolase</keyword>
<feature type="active site" description="Proton donor" evidence="6">
    <location>
        <position position="178"/>
    </location>
</feature>
<dbReference type="GO" id="GO:0016020">
    <property type="term" value="C:membrane"/>
    <property type="evidence" value="ECO:0007669"/>
    <property type="project" value="InterPro"/>
</dbReference>
<evidence type="ECO:0000256" key="8">
    <source>
        <dbReference type="PIRSR" id="PIRSR601382-3"/>
    </source>
</evidence>
<evidence type="ECO:0000256" key="2">
    <source>
        <dbReference type="ARBA" id="ARBA00004922"/>
    </source>
</evidence>
<evidence type="ECO:0000256" key="10">
    <source>
        <dbReference type="SAM" id="Phobius"/>
    </source>
</evidence>
<dbReference type="OrthoDB" id="8118055at2759"/>
<evidence type="ECO:0000256" key="9">
    <source>
        <dbReference type="RuleBase" id="RU361193"/>
    </source>
</evidence>
<evidence type="ECO:0000256" key="6">
    <source>
        <dbReference type="PIRSR" id="PIRSR601382-1"/>
    </source>
</evidence>
<dbReference type="RefSeq" id="XP_033520544.1">
    <property type="nucleotide sequence ID" value="XM_033668794.1"/>
</dbReference>
<evidence type="ECO:0000256" key="3">
    <source>
        <dbReference type="ARBA" id="ARBA00007658"/>
    </source>
</evidence>
<evidence type="ECO:0000256" key="5">
    <source>
        <dbReference type="ARBA" id="ARBA00023157"/>
    </source>
</evidence>
<dbReference type="InterPro" id="IPR012341">
    <property type="entry name" value="6hp_glycosidase-like_sf"/>
</dbReference>
<dbReference type="PANTHER" id="PTHR11742">
    <property type="entry name" value="MANNOSYL-OLIGOSACCHARIDE ALPHA-1,2-MANNOSIDASE-RELATED"/>
    <property type="match status" value="1"/>
</dbReference>
<sequence length="595" mass="67021">MAILSPLLRRFVVLCVTITLLYLTFRQLINRDTLPPPTTTSSDRVRSPVKWKDVPLRYPVSSIIALPTGTPTSIPQIQHHFGVETEHNKAERLHRKAAVKGVFLHSWNGYKKYAWLQDEVTPVTGGFKNGFGQRGATLVDTLDTLIIMGLEEDFAEAVKAIKKVDFTTSSLQHMNVFETTIRYLGGLLSAYDLSHSKHHILLDKATELGDMLYAAFDTPNRLPITRWDWENGALGGQQEADPQALSAELGSLTLEFTRLSQITGEPKYYDAVQRITDLLEKHQNKTRVPGLFPILISPLREEFDVDKKFTFSGMSDSLYEYFPKQYMLLGGRVQQYRSLYEHAIDAAKKHIFFRPMNPQNQNILISGNAYITAAGSVKTEPEGQHLGCFTGGMVGIAAKIFNRTDELDIARRLVDGCIWAYDSMPTGIMPETFVAVPCNGEEDCKWRPEKWHEAVISAGSGTFVRELDVQDIIKEDGLPPGFAKIADRRYLLRPEAIESVFILYRITGDPVLQDVAWRMFTAINNATAAEFANSAIADVTCPHGQETQKSDELSSFWTGETLKYFYLIFSEPDVVSLDEYVFNTEAHPLRRPQVP</sequence>
<keyword evidence="7" id="KW-0106">Calcium</keyword>
<dbReference type="Pfam" id="PF01532">
    <property type="entry name" value="Glyco_hydro_47"/>
    <property type="match status" value="1"/>
</dbReference>
<dbReference type="PANTHER" id="PTHR11742:SF49">
    <property type="entry name" value="ALPHA-1,2-MANNOSIDASE"/>
    <property type="match status" value="1"/>
</dbReference>
<dbReference type="EMBL" id="ML977514">
    <property type="protein sequence ID" value="KAF2126152.1"/>
    <property type="molecule type" value="Genomic_DNA"/>
</dbReference>
<evidence type="ECO:0000313" key="12">
    <source>
        <dbReference type="Proteomes" id="UP000799771"/>
    </source>
</evidence>
<dbReference type="GO" id="GO:0005975">
    <property type="term" value="P:carbohydrate metabolic process"/>
    <property type="evidence" value="ECO:0007669"/>
    <property type="project" value="InterPro"/>
</dbReference>
<evidence type="ECO:0000256" key="7">
    <source>
        <dbReference type="PIRSR" id="PIRSR601382-2"/>
    </source>
</evidence>
<dbReference type="UniPathway" id="UPA00378"/>
<name>A0A6A6A2D1_9PLEO</name>
<gene>
    <name evidence="11" type="ORF">P153DRAFT_369508</name>
</gene>
<feature type="binding site" evidence="7">
    <location>
        <position position="584"/>
    </location>
    <ligand>
        <name>Ca(2+)</name>
        <dbReference type="ChEBI" id="CHEBI:29108"/>
    </ligand>
</feature>
<dbReference type="PRINTS" id="PR00747">
    <property type="entry name" value="GLYHDRLASE47"/>
</dbReference>
<comment type="similarity">
    <text evidence="3 9">Belongs to the glycosyl hydrolase 47 family.</text>
</comment>
<keyword evidence="10" id="KW-0812">Transmembrane</keyword>
<evidence type="ECO:0000256" key="1">
    <source>
        <dbReference type="ARBA" id="ARBA00001913"/>
    </source>
</evidence>
<dbReference type="GO" id="GO:0005783">
    <property type="term" value="C:endoplasmic reticulum"/>
    <property type="evidence" value="ECO:0007669"/>
    <property type="project" value="TreeGrafter"/>
</dbReference>
<dbReference type="InterPro" id="IPR001382">
    <property type="entry name" value="Glyco_hydro_47"/>
</dbReference>
<evidence type="ECO:0000256" key="4">
    <source>
        <dbReference type="ARBA" id="ARBA00022801"/>
    </source>
</evidence>